<feature type="compositionally biased region" description="Basic and acidic residues" evidence="2">
    <location>
        <begin position="693"/>
        <end position="708"/>
    </location>
</feature>
<dbReference type="RefSeq" id="XP_026190973.1">
    <property type="nucleotide sequence ID" value="XM_026335188.1"/>
</dbReference>
<dbReference type="Proteomes" id="UP000515125">
    <property type="component" value="Unplaced"/>
</dbReference>
<sequence length="1594" mass="170182">MRRASLQIFTTNGRLSDEPPKGPTRRSSGGSSAQNEHSEGDSIDPSEPQEPTNLCESKGITYAGKRNLTDTEPLALVSTPTRGSSKAKESGITASNSGTAADADQIHEKLQKMWDDGELSPRAPLDRSLGYFSSSSPNTNGRASGSSGSFIAASGSSHVHKSQGHQHVAGAPLFINDVRALRQMAPFSSTEEQVLTRSQRRRSSASLLQQLVASQIHDVCRQNTAARSQTQEDAQTKAQLHDALLPELQQPHHHHVPADGEQAQDPCKMVAQPVALPMCLSCETDSSCPEGVVSRGLGARKRRASSPTASKYSFSLHASGGQEGCDPSEDGQPRHKGRRYLSPTAATPHTAAPPLLTSTPARVSHRRISVGTAEPTSSSKSASTGGMLDTTMYCSISISSSSSSKIDSPFQKHPPPSPSDFPVSSPISTSSSSAQHRNLATARQLRQPLQQGQSTLSATLCRRSACDPAGVQQQMLKSPQRLSPRRTRGGGVASSCHPFETPREPLCAYESKRGANCDSLQQRGVRQCPSSPAAAPRGGAPSSNLTADKGCKQRVHKTAGEGATQTLATELQATVASAPAKPKLQAGASGGSRRRASAVQAFLRLNGSSGSRLPSPAVEARSNREAEAPSGITDMPALRRASSPMTSRVSKFPWRGPAHLGVRPSTNVAPAEAQQFKRRFPPSALLTKQASKRAGEKAAEARDGDASRVRSGAQEESPKAATSSVAGRRTASKTRRSSALPTAAASRNTSKIPISVSAGSSSCFSSGSSHASAGAAPAPTAGGCSTSLARLPKLPRRKLAPCRFAVSTPARSVAGQEPSSSGGARGDASAQLCGAGGNAANKGEQKLAATPRESLSGKATPVGGAGRRLGIAAMRRLPTGKSGATCTTITLQRPAARNKVRVLPITKPLRLISTASKQRCQSSIRGTSAVASSGMVCEGQKLLAEASGADSRETCTVGVGLARQRCLPVRCNSTRRVQGTKQAAVPTADMAAASPKGRATSALLTGRANRDACTESRSTLKRLDNQKMPSGASTPSASSQEICLDVSNAESSACCDDSPDSNALMGSSFIPSSAESGSIGSGVSESASGAIAAQRACSNSVSLPPSKRRSSSPHNLALQKGASEEAEEVQRQRDVFPPVRRASSVCSLEDCERRVSAQQQKHEALHQEWEDRERQYQEKQQSLLLEQQRKEKLHAWEQREAELLKNRKALSKEEPSFWGFDPFMVDEEDERVLTTEELRVEVSRFLKGDLRFHSRADLLRVVKKYSEQTRTTTTTTSSRLNFTKVEQRVVPMAARQVHGTVPHERRRKSILRNSNGAQPPSECRRRSRGISFSPFNKVQLYMLDEHERASKEAAANLSQQGEQRQQLRQKLAQQFQFMLLRGDSDLELALIRRELANLYDPEEEDSLAFLSPTAPPRHDPVADRGASSVSSEQKSSESVKPNDAEPTGSPISRGCGTGGRLPFTVSPSWRQRPHGIWQESPCVTQNEPAASEWSPPPSPLGQIRQNIPREREALACWGTPIATAGDFLEGEPNKIDTNNDENSNCNAPFHAPQVSWDKLQKAAEEPTKLQGSEASRRPSVLSRRLSVVPNVPPH</sequence>
<feature type="compositionally biased region" description="Basic and acidic residues" evidence="2">
    <location>
        <begin position="1434"/>
        <end position="1443"/>
    </location>
</feature>
<dbReference type="GeneID" id="34623066"/>
<evidence type="ECO:0000256" key="2">
    <source>
        <dbReference type="SAM" id="MobiDB-lite"/>
    </source>
</evidence>
<keyword evidence="1" id="KW-0175">Coiled coil</keyword>
<organism evidence="3 4">
    <name type="scientific">Cyclospora cayetanensis</name>
    <dbReference type="NCBI Taxonomy" id="88456"/>
    <lineage>
        <taxon>Eukaryota</taxon>
        <taxon>Sar</taxon>
        <taxon>Alveolata</taxon>
        <taxon>Apicomplexa</taxon>
        <taxon>Conoidasida</taxon>
        <taxon>Coccidia</taxon>
        <taxon>Eucoccidiorida</taxon>
        <taxon>Eimeriorina</taxon>
        <taxon>Eimeriidae</taxon>
        <taxon>Cyclospora</taxon>
    </lineage>
</organism>
<feature type="region of interest" description="Disordered" evidence="2">
    <location>
        <begin position="1525"/>
        <end position="1594"/>
    </location>
</feature>
<feature type="region of interest" description="Disordered" evidence="2">
    <location>
        <begin position="808"/>
        <end position="862"/>
    </location>
</feature>
<gene>
    <name evidence="4" type="primary">LOC34623066</name>
</gene>
<feature type="region of interest" description="Disordered" evidence="2">
    <location>
        <begin position="285"/>
        <end position="386"/>
    </location>
</feature>
<feature type="region of interest" description="Disordered" evidence="2">
    <location>
        <begin position="1"/>
        <end position="102"/>
    </location>
</feature>
<feature type="compositionally biased region" description="Low complexity" evidence="2">
    <location>
        <begin position="420"/>
        <end position="433"/>
    </location>
</feature>
<feature type="compositionally biased region" description="Basic and acidic residues" evidence="2">
    <location>
        <begin position="1558"/>
        <end position="1567"/>
    </location>
</feature>
<name>A0A6P6RT29_9EIME</name>
<evidence type="ECO:0000256" key="1">
    <source>
        <dbReference type="SAM" id="Coils"/>
    </source>
</evidence>
<feature type="compositionally biased region" description="Low complexity" evidence="2">
    <location>
        <begin position="819"/>
        <end position="830"/>
    </location>
</feature>
<feature type="compositionally biased region" description="Low complexity" evidence="2">
    <location>
        <begin position="529"/>
        <end position="543"/>
    </location>
</feature>
<feature type="compositionally biased region" description="Polar residues" evidence="2">
    <location>
        <begin position="374"/>
        <end position="384"/>
    </location>
</feature>
<feature type="region of interest" description="Disordered" evidence="2">
    <location>
        <begin position="128"/>
        <end position="148"/>
    </location>
</feature>
<feature type="coiled-coil region" evidence="1">
    <location>
        <begin position="1343"/>
        <end position="1370"/>
    </location>
</feature>
<feature type="region of interest" description="Disordered" evidence="2">
    <location>
        <begin position="1296"/>
        <end position="1328"/>
    </location>
</feature>
<evidence type="ECO:0000313" key="3">
    <source>
        <dbReference type="Proteomes" id="UP000515125"/>
    </source>
</evidence>
<feature type="region of interest" description="Disordered" evidence="2">
    <location>
        <begin position="607"/>
        <end position="628"/>
    </location>
</feature>
<feature type="coiled-coil region" evidence="1">
    <location>
        <begin position="1148"/>
        <end position="1213"/>
    </location>
</feature>
<keyword evidence="3" id="KW-1185">Reference proteome</keyword>
<feature type="region of interest" description="Disordered" evidence="2">
    <location>
        <begin position="647"/>
        <end position="747"/>
    </location>
</feature>
<reference evidence="4" key="1">
    <citation type="submission" date="2025-08" db="UniProtKB">
        <authorList>
            <consortium name="RefSeq"/>
        </authorList>
    </citation>
    <scope>IDENTIFICATION</scope>
</reference>
<feature type="region of interest" description="Disordered" evidence="2">
    <location>
        <begin position="471"/>
        <end position="497"/>
    </location>
</feature>
<protein>
    <submittedName>
        <fullName evidence="4">Uncharacterized protein LOC34623066</fullName>
    </submittedName>
</protein>
<feature type="region of interest" description="Disordered" evidence="2">
    <location>
        <begin position="1098"/>
        <end position="1135"/>
    </location>
</feature>
<feature type="region of interest" description="Disordered" evidence="2">
    <location>
        <begin position="404"/>
        <end position="451"/>
    </location>
</feature>
<feature type="compositionally biased region" description="Polar residues" evidence="2">
    <location>
        <begin position="131"/>
        <end position="142"/>
    </location>
</feature>
<dbReference type="OrthoDB" id="346466at2759"/>
<feature type="compositionally biased region" description="Polar residues" evidence="2">
    <location>
        <begin position="471"/>
        <end position="481"/>
    </location>
</feature>
<accession>A0A6P6RT29</accession>
<feature type="region of interest" description="Disordered" evidence="2">
    <location>
        <begin position="1484"/>
        <end position="1503"/>
    </location>
</feature>
<feature type="compositionally biased region" description="Low complexity" evidence="2">
    <location>
        <begin position="1577"/>
        <end position="1594"/>
    </location>
</feature>
<feature type="compositionally biased region" description="Polar residues" evidence="2">
    <location>
        <begin position="25"/>
        <end position="35"/>
    </location>
</feature>
<feature type="region of interest" description="Disordered" evidence="2">
    <location>
        <begin position="526"/>
        <end position="558"/>
    </location>
</feature>
<feature type="compositionally biased region" description="Low complexity" evidence="2">
    <location>
        <begin position="341"/>
        <end position="361"/>
    </location>
</feature>
<evidence type="ECO:0000313" key="4">
    <source>
        <dbReference type="RefSeq" id="XP_026190973.1"/>
    </source>
</evidence>
<proteinExistence type="predicted"/>
<feature type="region of interest" description="Disordered" evidence="2">
    <location>
        <begin position="993"/>
        <end position="1016"/>
    </location>
</feature>
<feature type="region of interest" description="Disordered" evidence="2">
    <location>
        <begin position="1408"/>
        <end position="1472"/>
    </location>
</feature>